<evidence type="ECO:0000256" key="2">
    <source>
        <dbReference type="ARBA" id="ARBA00022741"/>
    </source>
</evidence>
<evidence type="ECO:0000256" key="1">
    <source>
        <dbReference type="ARBA" id="ARBA00022598"/>
    </source>
</evidence>
<gene>
    <name evidence="7" type="ORF">BMR1_02g02910</name>
</gene>
<dbReference type="EMBL" id="FO082872">
    <property type="protein sequence ID" value="SJK86054.1"/>
    <property type="molecule type" value="Genomic_DNA"/>
</dbReference>
<keyword evidence="2" id="KW-0547">Nucleotide-binding</keyword>
<accession>A0A1R4AAR3</accession>
<dbReference type="InterPro" id="IPR012340">
    <property type="entry name" value="NA-bd_OB-fold"/>
</dbReference>
<dbReference type="Gene3D" id="2.40.50.140">
    <property type="entry name" value="Nucleic acid-binding proteins"/>
    <property type="match status" value="1"/>
</dbReference>
<dbReference type="GeneID" id="24424363"/>
<dbReference type="InterPro" id="IPR018149">
    <property type="entry name" value="Lys-tRNA-synth_II_C"/>
</dbReference>
<dbReference type="InterPro" id="IPR004365">
    <property type="entry name" value="NA-bd_OB_tRNA"/>
</dbReference>
<evidence type="ECO:0000256" key="4">
    <source>
        <dbReference type="ARBA" id="ARBA00023146"/>
    </source>
</evidence>
<evidence type="ECO:0000259" key="6">
    <source>
        <dbReference type="PROSITE" id="PS50862"/>
    </source>
</evidence>
<dbReference type="GO" id="GO:0004824">
    <property type="term" value="F:lysine-tRNA ligase activity"/>
    <property type="evidence" value="ECO:0007669"/>
    <property type="project" value="InterPro"/>
</dbReference>
<reference evidence="7 8" key="2">
    <citation type="journal article" date="2013" name="PLoS ONE">
        <title>Whole genome mapping and re-organization of the nuclear and mitochondrial genomes of Babesia microti isolates.</title>
        <authorList>
            <person name="Cornillot E."/>
            <person name="Dassouli A."/>
            <person name="Garg A."/>
            <person name="Pachikara N."/>
            <person name="Randazzo S."/>
            <person name="Depoix D."/>
            <person name="Carcy B."/>
            <person name="Delbecq S."/>
            <person name="Frutos R."/>
            <person name="Silva J.C."/>
            <person name="Sutton R."/>
            <person name="Krause P.J."/>
            <person name="Mamoun C.B."/>
        </authorList>
    </citation>
    <scope>NUCLEOTIDE SEQUENCE [LARGE SCALE GENOMIC DNA]</scope>
    <source>
        <strain evidence="7 8">RI</strain>
    </source>
</reference>
<proteinExistence type="predicted"/>
<dbReference type="InterPro" id="IPR006195">
    <property type="entry name" value="aa-tRNA-synth_II"/>
</dbReference>
<feature type="domain" description="Aminoacyl-transfer RNA synthetases class-II family profile" evidence="6">
    <location>
        <begin position="215"/>
        <end position="466"/>
    </location>
</feature>
<dbReference type="PRINTS" id="PR00982">
    <property type="entry name" value="TRNASYNTHLYS"/>
</dbReference>
<dbReference type="InterPro" id="IPR004364">
    <property type="entry name" value="Aa-tRNA-synt_II"/>
</dbReference>
<reference evidence="7 8" key="1">
    <citation type="journal article" date="2012" name="Nucleic Acids Res.">
        <title>Sequencing of the smallest Apicomplexan genome from the human pathogen Babesia microti.</title>
        <authorList>
            <person name="Cornillot E."/>
            <person name="Hadj-Kaddour K."/>
            <person name="Dassouli A."/>
            <person name="Noel B."/>
            <person name="Ranwez V."/>
            <person name="Vacherie B."/>
            <person name="Augagneur Y."/>
            <person name="Bres V."/>
            <person name="Duclos A."/>
            <person name="Randazzo S."/>
            <person name="Carcy B."/>
            <person name="Debierre-Grockiego F."/>
            <person name="Delbecq S."/>
            <person name="Moubri-Menage K."/>
            <person name="Shams-Eldin H."/>
            <person name="Usmani-Brown S."/>
            <person name="Bringaud F."/>
            <person name="Wincker P."/>
            <person name="Vivares C.P."/>
            <person name="Schwarz R.T."/>
            <person name="Schetters T.P."/>
            <person name="Krause P.J."/>
            <person name="Gorenflot A."/>
            <person name="Berry V."/>
            <person name="Barbe V."/>
            <person name="Ben Mamoun C."/>
        </authorList>
    </citation>
    <scope>NUCLEOTIDE SEQUENCE [LARGE SCALE GENOMIC DNA]</scope>
    <source>
        <strain evidence="7 8">RI</strain>
    </source>
</reference>
<dbReference type="Gene3D" id="3.30.930.10">
    <property type="entry name" value="Bira Bifunctional Protein, Domain 2"/>
    <property type="match status" value="2"/>
</dbReference>
<keyword evidence="4" id="KW-0030">Aminoacyl-tRNA synthetase</keyword>
<dbReference type="GO" id="GO:0000049">
    <property type="term" value="F:tRNA binding"/>
    <property type="evidence" value="ECO:0007669"/>
    <property type="project" value="TreeGrafter"/>
</dbReference>
<name>A0A1R4AAR3_BABMR</name>
<keyword evidence="8" id="KW-1185">Reference proteome</keyword>
<dbReference type="Pfam" id="PF01336">
    <property type="entry name" value="tRNA_anti-codon"/>
    <property type="match status" value="1"/>
</dbReference>
<dbReference type="OrthoDB" id="21243at2759"/>
<keyword evidence="1 7" id="KW-0436">Ligase</keyword>
<evidence type="ECO:0000313" key="8">
    <source>
        <dbReference type="Proteomes" id="UP000002899"/>
    </source>
</evidence>
<organism evidence="7 8">
    <name type="scientific">Babesia microti (strain RI)</name>
    <dbReference type="NCBI Taxonomy" id="1133968"/>
    <lineage>
        <taxon>Eukaryota</taxon>
        <taxon>Sar</taxon>
        <taxon>Alveolata</taxon>
        <taxon>Apicomplexa</taxon>
        <taxon>Aconoidasida</taxon>
        <taxon>Piroplasmida</taxon>
        <taxon>Babesiidae</taxon>
        <taxon>Babesia</taxon>
    </lineage>
</organism>
<keyword evidence="3" id="KW-0067">ATP-binding</keyword>
<dbReference type="PANTHER" id="PTHR42918">
    <property type="entry name" value="LYSYL-TRNA SYNTHETASE"/>
    <property type="match status" value="1"/>
</dbReference>
<dbReference type="SUPFAM" id="SSF50249">
    <property type="entry name" value="Nucleic acid-binding proteins"/>
    <property type="match status" value="1"/>
</dbReference>
<dbReference type="Proteomes" id="UP000002899">
    <property type="component" value="Chromosome II"/>
</dbReference>
<dbReference type="RefSeq" id="XP_021338251.1">
    <property type="nucleotide sequence ID" value="XM_021481630.1"/>
</dbReference>
<dbReference type="GO" id="GO:0006430">
    <property type="term" value="P:lysyl-tRNA aminoacylation"/>
    <property type="evidence" value="ECO:0007669"/>
    <property type="project" value="InterPro"/>
</dbReference>
<evidence type="ECO:0000313" key="7">
    <source>
        <dbReference type="EMBL" id="SJK86054.1"/>
    </source>
</evidence>
<dbReference type="PANTHER" id="PTHR42918:SF15">
    <property type="entry name" value="LYSINE--TRNA LIGASE, CHLOROPLASTIC_MITOCHONDRIAL"/>
    <property type="match status" value="1"/>
</dbReference>
<dbReference type="AlphaFoldDB" id="A0A1R4AAR3"/>
<dbReference type="VEuPathDB" id="PiroplasmaDB:BMR1_02g02910"/>
<dbReference type="GO" id="GO:0005524">
    <property type="term" value="F:ATP binding"/>
    <property type="evidence" value="ECO:0007669"/>
    <property type="project" value="UniProtKB-KW"/>
</dbReference>
<dbReference type="KEGG" id="bmic:BMR1_02g02910"/>
<dbReference type="CDD" id="cd04322">
    <property type="entry name" value="LysRS_N"/>
    <property type="match status" value="1"/>
</dbReference>
<dbReference type="PROSITE" id="PS50862">
    <property type="entry name" value="AA_TRNA_LIGASE_II"/>
    <property type="match status" value="1"/>
</dbReference>
<dbReference type="GO" id="GO:0005829">
    <property type="term" value="C:cytosol"/>
    <property type="evidence" value="ECO:0007669"/>
    <property type="project" value="TreeGrafter"/>
</dbReference>
<evidence type="ECO:0000256" key="3">
    <source>
        <dbReference type="ARBA" id="ARBA00022840"/>
    </source>
</evidence>
<dbReference type="SUPFAM" id="SSF55681">
    <property type="entry name" value="Class II aaRS and biotin synthetases"/>
    <property type="match status" value="1"/>
</dbReference>
<protein>
    <recommendedName>
        <fullName evidence="5">Lysyl-tRNA synthetase</fullName>
    </recommendedName>
</protein>
<sequence length="466" mass="52994">MDFCTIKYRITIYLLIAALLTPDTINFKLHSLNPVNLQTTNGTNLGKQLCNRIKKIGEIENYGDPYPVANLSNYISTAKEFRDTFQLDGECSYYGRVLSIRHGGLFVDLADDHQQKVQVKILLGNDIKFYETKVVASKIIELIDLGDILAVTGKCIKTPTGEASIEAKHITILSKCTTIPPDKKGLMNVEKKLRFRHLDLRYNLEAREVLLNTWRIKQIIRDILTQDYKLLEVETPILQSIPSGANASPFETHHNALDMKCYLRIAPELYLKRLISSGICENGLFEFAKCFRNEGITYRHSPEFSLLEIYVKGVDLPYMIRLFEDIVNKLYQRLHNAHPLYWDTIEYNETDVIQLNKPTHILHLPTSETPLAKKYNDNSTFSFESYLNGIEVCHGAVEECNPVQLRNNLGDSIDLDFLNAAENGLVPMSGLGIGLDRLAMVLCNQQNIKSTQAFNLLSQKKLDCDD</sequence>
<dbReference type="Pfam" id="PF00152">
    <property type="entry name" value="tRNA-synt_2"/>
    <property type="match status" value="1"/>
</dbReference>
<reference evidence="7 8" key="3">
    <citation type="journal article" date="2016" name="Sci. Rep.">
        <title>Genome-wide diversity and gene expression profiling of Babesia microti isolates identify polymorphic genes that mediate host-pathogen interactions.</title>
        <authorList>
            <person name="Silva J.C."/>
            <person name="Cornillot E."/>
            <person name="McCracken C."/>
            <person name="Usmani-Brown S."/>
            <person name="Dwivedi A."/>
            <person name="Ifeonu O.O."/>
            <person name="Crabtree J."/>
            <person name="Gotia H.T."/>
            <person name="Virji A.Z."/>
            <person name="Reynes C."/>
            <person name="Colinge J."/>
            <person name="Kumar V."/>
            <person name="Lawres L."/>
            <person name="Pazzi J.E."/>
            <person name="Pablo J.V."/>
            <person name="Hung C."/>
            <person name="Brancato J."/>
            <person name="Kumari P."/>
            <person name="Orvis J."/>
            <person name="Tretina K."/>
            <person name="Chibucos M."/>
            <person name="Ott S."/>
            <person name="Sadzewicz L."/>
            <person name="Sengamalay N."/>
            <person name="Shetty A.C."/>
            <person name="Su Q."/>
            <person name="Tallon L."/>
            <person name="Fraser C.M."/>
            <person name="Frutos R."/>
            <person name="Molina D.M."/>
            <person name="Krause P.J."/>
            <person name="Ben Mamoun C."/>
        </authorList>
    </citation>
    <scope>NUCLEOTIDE SEQUENCE [LARGE SCALE GENOMIC DNA]</scope>
    <source>
        <strain evidence="7 8">RI</strain>
    </source>
</reference>
<evidence type="ECO:0000256" key="5">
    <source>
        <dbReference type="ARBA" id="ARBA00030563"/>
    </source>
</evidence>
<dbReference type="InterPro" id="IPR044136">
    <property type="entry name" value="Lys-tRNA-ligase_II_N"/>
</dbReference>
<dbReference type="InterPro" id="IPR045864">
    <property type="entry name" value="aa-tRNA-synth_II/BPL/LPL"/>
</dbReference>